<keyword evidence="2" id="KW-1185">Reference proteome</keyword>
<evidence type="ECO:0000313" key="1">
    <source>
        <dbReference type="EMBL" id="KAK9686897.1"/>
    </source>
</evidence>
<sequence length="237" mass="26597">MKLSSVGVYSDLLTRFLNESCAGDLRSEGRSAPPCLSHTNFDQHLPASSLMDWLLRSEAPTSIVVDGLALPWTINCKYLCLILDRPLSWHQHLRHKREKLFLAINALLPLSGRNRELDLPSKDHPSPDTYLWVCGLGNGVEDKHRTTRKTQEHEAEDDGQCSVVDEERLVEKGSINRAVPRPSQNSGKIHAGTRSTFEQLVRLGCRRVVGPTTSEGHHQTRYRCTTTALRTISRPDA</sequence>
<proteinExistence type="predicted"/>
<name>A0AAW1ICL2_POPJA</name>
<organism evidence="1 2">
    <name type="scientific">Popillia japonica</name>
    <name type="common">Japanese beetle</name>
    <dbReference type="NCBI Taxonomy" id="7064"/>
    <lineage>
        <taxon>Eukaryota</taxon>
        <taxon>Metazoa</taxon>
        <taxon>Ecdysozoa</taxon>
        <taxon>Arthropoda</taxon>
        <taxon>Hexapoda</taxon>
        <taxon>Insecta</taxon>
        <taxon>Pterygota</taxon>
        <taxon>Neoptera</taxon>
        <taxon>Endopterygota</taxon>
        <taxon>Coleoptera</taxon>
        <taxon>Polyphaga</taxon>
        <taxon>Scarabaeiformia</taxon>
        <taxon>Scarabaeidae</taxon>
        <taxon>Rutelinae</taxon>
        <taxon>Popillia</taxon>
    </lineage>
</organism>
<dbReference type="Proteomes" id="UP001458880">
    <property type="component" value="Unassembled WGS sequence"/>
</dbReference>
<comment type="caution">
    <text evidence="1">The sequence shown here is derived from an EMBL/GenBank/DDBJ whole genome shotgun (WGS) entry which is preliminary data.</text>
</comment>
<reference evidence="1 2" key="1">
    <citation type="journal article" date="2024" name="BMC Genomics">
        <title>De novo assembly and annotation of Popillia japonica's genome with initial clues to its potential as an invasive pest.</title>
        <authorList>
            <person name="Cucini C."/>
            <person name="Boschi S."/>
            <person name="Funari R."/>
            <person name="Cardaioli E."/>
            <person name="Iannotti N."/>
            <person name="Marturano G."/>
            <person name="Paoli F."/>
            <person name="Bruttini M."/>
            <person name="Carapelli A."/>
            <person name="Frati F."/>
            <person name="Nardi F."/>
        </authorList>
    </citation>
    <scope>NUCLEOTIDE SEQUENCE [LARGE SCALE GENOMIC DNA]</scope>
    <source>
        <strain evidence="1">DMR45628</strain>
    </source>
</reference>
<protein>
    <submittedName>
        <fullName evidence="1">Uncharacterized protein</fullName>
    </submittedName>
</protein>
<evidence type="ECO:0000313" key="2">
    <source>
        <dbReference type="Proteomes" id="UP001458880"/>
    </source>
</evidence>
<gene>
    <name evidence="1" type="ORF">QE152_g36853</name>
</gene>
<dbReference type="EMBL" id="JASPKY010000677">
    <property type="protein sequence ID" value="KAK9686897.1"/>
    <property type="molecule type" value="Genomic_DNA"/>
</dbReference>
<dbReference type="AlphaFoldDB" id="A0AAW1ICL2"/>
<accession>A0AAW1ICL2</accession>